<dbReference type="PANTHER" id="PTHR43133">
    <property type="entry name" value="RNA POLYMERASE ECF-TYPE SIGMA FACTO"/>
    <property type="match status" value="1"/>
</dbReference>
<dbReference type="InterPro" id="IPR014284">
    <property type="entry name" value="RNA_pol_sigma-70_dom"/>
</dbReference>
<dbReference type="KEGG" id="pdh:B9T62_06530"/>
<name>A0A2Z2KP11_9BACL</name>
<dbReference type="Gene3D" id="1.10.10.10">
    <property type="entry name" value="Winged helix-like DNA-binding domain superfamily/Winged helix DNA-binding domain"/>
    <property type="match status" value="1"/>
</dbReference>
<accession>A0A2Z2KP11</accession>
<dbReference type="AlphaFoldDB" id="A0A2Z2KP11"/>
<dbReference type="Pfam" id="PF04542">
    <property type="entry name" value="Sigma70_r2"/>
    <property type="match status" value="1"/>
</dbReference>
<dbReference type="Proteomes" id="UP000249890">
    <property type="component" value="Chromosome"/>
</dbReference>
<evidence type="ECO:0000313" key="8">
    <source>
        <dbReference type="EMBL" id="ASA20488.1"/>
    </source>
</evidence>
<dbReference type="Pfam" id="PF08281">
    <property type="entry name" value="Sigma70_r4_2"/>
    <property type="match status" value="1"/>
</dbReference>
<evidence type="ECO:0000313" key="9">
    <source>
        <dbReference type="Proteomes" id="UP000249890"/>
    </source>
</evidence>
<dbReference type="GO" id="GO:0006352">
    <property type="term" value="P:DNA-templated transcription initiation"/>
    <property type="evidence" value="ECO:0007669"/>
    <property type="project" value="InterPro"/>
</dbReference>
<dbReference type="GO" id="GO:0016987">
    <property type="term" value="F:sigma factor activity"/>
    <property type="evidence" value="ECO:0007669"/>
    <property type="project" value="UniProtKB-KW"/>
</dbReference>
<keyword evidence="3" id="KW-0731">Sigma factor</keyword>
<dbReference type="GO" id="GO:0003677">
    <property type="term" value="F:DNA binding"/>
    <property type="evidence" value="ECO:0007669"/>
    <property type="project" value="UniProtKB-KW"/>
</dbReference>
<dbReference type="InterPro" id="IPR013324">
    <property type="entry name" value="RNA_pol_sigma_r3/r4-like"/>
</dbReference>
<dbReference type="SUPFAM" id="SSF88659">
    <property type="entry name" value="Sigma3 and sigma4 domains of RNA polymerase sigma factors"/>
    <property type="match status" value="1"/>
</dbReference>
<gene>
    <name evidence="8" type="ORF">B9T62_06530</name>
</gene>
<organism evidence="8 9">
    <name type="scientific">Paenibacillus donghaensis</name>
    <dbReference type="NCBI Taxonomy" id="414771"/>
    <lineage>
        <taxon>Bacteria</taxon>
        <taxon>Bacillati</taxon>
        <taxon>Bacillota</taxon>
        <taxon>Bacilli</taxon>
        <taxon>Bacillales</taxon>
        <taxon>Paenibacillaceae</taxon>
        <taxon>Paenibacillus</taxon>
    </lineage>
</organism>
<feature type="domain" description="RNA polymerase sigma factor 70 region 4 type 2" evidence="7">
    <location>
        <begin position="126"/>
        <end position="177"/>
    </location>
</feature>
<evidence type="ECO:0000256" key="3">
    <source>
        <dbReference type="ARBA" id="ARBA00023082"/>
    </source>
</evidence>
<dbReference type="InterPro" id="IPR013325">
    <property type="entry name" value="RNA_pol_sigma_r2"/>
</dbReference>
<feature type="domain" description="RNA polymerase sigma-70 region 2" evidence="6">
    <location>
        <begin position="34"/>
        <end position="99"/>
    </location>
</feature>
<evidence type="ECO:0000256" key="5">
    <source>
        <dbReference type="ARBA" id="ARBA00023163"/>
    </source>
</evidence>
<keyword evidence="2" id="KW-0805">Transcription regulation</keyword>
<evidence type="ECO:0000256" key="4">
    <source>
        <dbReference type="ARBA" id="ARBA00023125"/>
    </source>
</evidence>
<dbReference type="EMBL" id="CP021780">
    <property type="protein sequence ID" value="ASA20488.1"/>
    <property type="molecule type" value="Genomic_DNA"/>
</dbReference>
<evidence type="ECO:0000259" key="6">
    <source>
        <dbReference type="Pfam" id="PF04542"/>
    </source>
</evidence>
<evidence type="ECO:0000256" key="2">
    <source>
        <dbReference type="ARBA" id="ARBA00023015"/>
    </source>
</evidence>
<dbReference type="InterPro" id="IPR036388">
    <property type="entry name" value="WH-like_DNA-bd_sf"/>
</dbReference>
<keyword evidence="9" id="KW-1185">Reference proteome</keyword>
<sequence>MSWQSTYASDHTVKEKCSMLVHDQQHTGESKEHLIHNLQNSLNRYCLSLTGSRWDAEDLAQDTWIKVLPVLLADGQAVPEALLLRIARNTWIDIVRRRSVYSRLLAEQSAKQSIACESGRFETERVLHALIRHLSPLQRAVLLLRDVLGYSAAETSRLLDTSEGAAKAALHRARLALPPVREELAAEGPPLPDGAVFAANLRAMALAYEQGELEILLQLIQQPEVQPQHTDQQDEAETVDAVGHFAPMQTQGMYSSQSGHAPVMRMAA</sequence>
<evidence type="ECO:0008006" key="10">
    <source>
        <dbReference type="Google" id="ProtNLM"/>
    </source>
</evidence>
<dbReference type="SUPFAM" id="SSF88946">
    <property type="entry name" value="Sigma2 domain of RNA polymerase sigma factors"/>
    <property type="match status" value="1"/>
</dbReference>
<dbReference type="InterPro" id="IPR039425">
    <property type="entry name" value="RNA_pol_sigma-70-like"/>
</dbReference>
<comment type="similarity">
    <text evidence="1">Belongs to the sigma-70 factor family. ECF subfamily.</text>
</comment>
<dbReference type="InterPro" id="IPR013249">
    <property type="entry name" value="RNA_pol_sigma70_r4_t2"/>
</dbReference>
<dbReference type="Gene3D" id="1.10.1740.10">
    <property type="match status" value="1"/>
</dbReference>
<dbReference type="PANTHER" id="PTHR43133:SF8">
    <property type="entry name" value="RNA POLYMERASE SIGMA FACTOR HI_1459-RELATED"/>
    <property type="match status" value="1"/>
</dbReference>
<keyword evidence="4" id="KW-0238">DNA-binding</keyword>
<dbReference type="InterPro" id="IPR007627">
    <property type="entry name" value="RNA_pol_sigma70_r2"/>
</dbReference>
<proteinExistence type="inferred from homology"/>
<evidence type="ECO:0000256" key="1">
    <source>
        <dbReference type="ARBA" id="ARBA00010641"/>
    </source>
</evidence>
<protein>
    <recommendedName>
        <fullName evidence="10">RNA polymerase sigma factor 70 region 4 type 2 domain-containing protein</fullName>
    </recommendedName>
</protein>
<reference evidence="8 9" key="1">
    <citation type="submission" date="2017-06" db="EMBL/GenBank/DDBJ databases">
        <title>Complete genome sequence of Paenibacillus donghaensis KCTC 13049T isolated from East Sea sediment, South Korea.</title>
        <authorList>
            <person name="Jung B.K."/>
            <person name="Hong S.-J."/>
            <person name="Shin J.-H."/>
        </authorList>
    </citation>
    <scope>NUCLEOTIDE SEQUENCE [LARGE SCALE GENOMIC DNA]</scope>
    <source>
        <strain evidence="8 9">KCTC 13049</strain>
    </source>
</reference>
<dbReference type="NCBIfam" id="TIGR02937">
    <property type="entry name" value="sigma70-ECF"/>
    <property type="match status" value="1"/>
</dbReference>
<evidence type="ECO:0000259" key="7">
    <source>
        <dbReference type="Pfam" id="PF08281"/>
    </source>
</evidence>
<keyword evidence="5" id="KW-0804">Transcription</keyword>